<dbReference type="CDD" id="cd09917">
    <property type="entry name" value="F-box_SF"/>
    <property type="match status" value="1"/>
</dbReference>
<dbReference type="InterPro" id="IPR005174">
    <property type="entry name" value="KIB1-4_b-propeller"/>
</dbReference>
<organism evidence="2 3">
    <name type="scientific">Digitaria exilis</name>
    <dbReference type="NCBI Taxonomy" id="1010633"/>
    <lineage>
        <taxon>Eukaryota</taxon>
        <taxon>Viridiplantae</taxon>
        <taxon>Streptophyta</taxon>
        <taxon>Embryophyta</taxon>
        <taxon>Tracheophyta</taxon>
        <taxon>Spermatophyta</taxon>
        <taxon>Magnoliopsida</taxon>
        <taxon>Liliopsida</taxon>
        <taxon>Poales</taxon>
        <taxon>Poaceae</taxon>
        <taxon>PACMAD clade</taxon>
        <taxon>Panicoideae</taxon>
        <taxon>Panicodae</taxon>
        <taxon>Paniceae</taxon>
        <taxon>Anthephorinae</taxon>
        <taxon>Digitaria</taxon>
    </lineage>
</organism>
<feature type="domain" description="KIB1-4 beta-propeller" evidence="1">
    <location>
        <begin position="59"/>
        <end position="372"/>
    </location>
</feature>
<dbReference type="Proteomes" id="UP000636709">
    <property type="component" value="Unassembled WGS sequence"/>
</dbReference>
<accession>A0A835BTS2</accession>
<dbReference type="PANTHER" id="PTHR33110">
    <property type="entry name" value="F-BOX/KELCH-REPEAT PROTEIN-RELATED"/>
    <property type="match status" value="1"/>
</dbReference>
<dbReference type="AlphaFoldDB" id="A0A835BTS2"/>
<dbReference type="PANTHER" id="PTHR33110:SF111">
    <property type="entry name" value="DUF295 DOMAIN-CONTAINING PROTEIN"/>
    <property type="match status" value="1"/>
</dbReference>
<evidence type="ECO:0000259" key="1">
    <source>
        <dbReference type="Pfam" id="PF03478"/>
    </source>
</evidence>
<reference evidence="2" key="1">
    <citation type="submission" date="2020-07" db="EMBL/GenBank/DDBJ databases">
        <title>Genome sequence and genetic diversity analysis of an under-domesticated orphan crop, white fonio (Digitaria exilis).</title>
        <authorList>
            <person name="Bennetzen J.L."/>
            <person name="Chen S."/>
            <person name="Ma X."/>
            <person name="Wang X."/>
            <person name="Yssel A.E.J."/>
            <person name="Chaluvadi S.R."/>
            <person name="Johnson M."/>
            <person name="Gangashetty P."/>
            <person name="Hamidou F."/>
            <person name="Sanogo M.D."/>
            <person name="Zwaenepoel A."/>
            <person name="Wallace J."/>
            <person name="Van De Peer Y."/>
            <person name="Van Deynze A."/>
        </authorList>
    </citation>
    <scope>NUCLEOTIDE SEQUENCE</scope>
    <source>
        <tissue evidence="2">Leaves</tissue>
    </source>
</reference>
<dbReference type="Pfam" id="PF03478">
    <property type="entry name" value="Beta-prop_KIB1-4"/>
    <property type="match status" value="1"/>
</dbReference>
<protein>
    <recommendedName>
        <fullName evidence="1">KIB1-4 beta-propeller domain-containing protein</fullName>
    </recommendedName>
</protein>
<evidence type="ECO:0000313" key="2">
    <source>
        <dbReference type="EMBL" id="KAF8700192.1"/>
    </source>
</evidence>
<proteinExistence type="predicted"/>
<evidence type="ECO:0000313" key="3">
    <source>
        <dbReference type="Proteomes" id="UP000636709"/>
    </source>
</evidence>
<name>A0A835BTS2_9POAL</name>
<dbReference type="OrthoDB" id="692598at2759"/>
<dbReference type="SUPFAM" id="SSF81383">
    <property type="entry name" value="F-box domain"/>
    <property type="match status" value="1"/>
</dbReference>
<gene>
    <name evidence="2" type="ORF">HU200_034569</name>
</gene>
<dbReference type="InterPro" id="IPR036047">
    <property type="entry name" value="F-box-like_dom_sf"/>
</dbReference>
<keyword evidence="3" id="KW-1185">Reference proteome</keyword>
<sequence length="401" mass="45370">MARTPTPSPSWSDIPLELAGLVLLRLPALADRAHFAAVCQQWRVATKEVPLPAPLPLFALPDGTMYSLPESKPFHFPGCAGYVDACGDWLAFSGEDGFFLKNPFSHATVTLPQQFRVQDHRHHAGVRDRRRRANDGTGIKWMEMEDDPNRLTMCKLLYCSPQLVAAFVRVQRNIRIAVCQPGAASWWTVYMGYSFPLSVDMAFHQGKIYVIQEPWEILFTIVIRVHPGTGDPWVYGVRYDIKKNPSVAITRATNEDVTMKMFYLVELDGALLIVRRKMPGRRRVRPTLPETGIATPTGGNEFKVFRADPQQSKWIELTTIGNDKILFLRRRCSRFVPVSEEDMPGDRIVFMDNDDEDSWYEVGTSNSCSVYDMRDGKVSAFPPMVSWAQGPVPATWLFPQG</sequence>
<comment type="caution">
    <text evidence="2">The sequence shown here is derived from an EMBL/GenBank/DDBJ whole genome shotgun (WGS) entry which is preliminary data.</text>
</comment>
<dbReference type="Gramene" id="Dexi8B01G0013180.1">
    <property type="protein sequence ID" value="Dexi8B01G0013180.1:cds"/>
    <property type="gene ID" value="Dexi8B01G0013180"/>
</dbReference>
<dbReference type="EMBL" id="JACEFO010001828">
    <property type="protein sequence ID" value="KAF8700192.1"/>
    <property type="molecule type" value="Genomic_DNA"/>
</dbReference>